<evidence type="ECO:0000313" key="2">
    <source>
        <dbReference type="EMBL" id="KAF2491156.1"/>
    </source>
</evidence>
<protein>
    <submittedName>
        <fullName evidence="2">Uncharacterized protein</fullName>
    </submittedName>
</protein>
<name>A0A6A6QGL4_9PEZI</name>
<organism evidence="2 3">
    <name type="scientific">Lophium mytilinum</name>
    <dbReference type="NCBI Taxonomy" id="390894"/>
    <lineage>
        <taxon>Eukaryota</taxon>
        <taxon>Fungi</taxon>
        <taxon>Dikarya</taxon>
        <taxon>Ascomycota</taxon>
        <taxon>Pezizomycotina</taxon>
        <taxon>Dothideomycetes</taxon>
        <taxon>Pleosporomycetidae</taxon>
        <taxon>Mytilinidiales</taxon>
        <taxon>Mytilinidiaceae</taxon>
        <taxon>Lophium</taxon>
    </lineage>
</organism>
<dbReference type="Proteomes" id="UP000799750">
    <property type="component" value="Unassembled WGS sequence"/>
</dbReference>
<dbReference type="AlphaFoldDB" id="A0A6A6QGL4"/>
<keyword evidence="1" id="KW-1133">Transmembrane helix</keyword>
<reference evidence="2" key="1">
    <citation type="journal article" date="2020" name="Stud. Mycol.">
        <title>101 Dothideomycetes genomes: a test case for predicting lifestyles and emergence of pathogens.</title>
        <authorList>
            <person name="Haridas S."/>
            <person name="Albert R."/>
            <person name="Binder M."/>
            <person name="Bloem J."/>
            <person name="Labutti K."/>
            <person name="Salamov A."/>
            <person name="Andreopoulos B."/>
            <person name="Baker S."/>
            <person name="Barry K."/>
            <person name="Bills G."/>
            <person name="Bluhm B."/>
            <person name="Cannon C."/>
            <person name="Castanera R."/>
            <person name="Culley D."/>
            <person name="Daum C."/>
            <person name="Ezra D."/>
            <person name="Gonzalez J."/>
            <person name="Henrissat B."/>
            <person name="Kuo A."/>
            <person name="Liang C."/>
            <person name="Lipzen A."/>
            <person name="Lutzoni F."/>
            <person name="Magnuson J."/>
            <person name="Mondo S."/>
            <person name="Nolan M."/>
            <person name="Ohm R."/>
            <person name="Pangilinan J."/>
            <person name="Park H.-J."/>
            <person name="Ramirez L."/>
            <person name="Alfaro M."/>
            <person name="Sun H."/>
            <person name="Tritt A."/>
            <person name="Yoshinaga Y."/>
            <person name="Zwiers L.-H."/>
            <person name="Turgeon B."/>
            <person name="Goodwin S."/>
            <person name="Spatafora J."/>
            <person name="Crous P."/>
            <person name="Grigoriev I."/>
        </authorList>
    </citation>
    <scope>NUCLEOTIDE SEQUENCE</scope>
    <source>
        <strain evidence="2">CBS 269.34</strain>
    </source>
</reference>
<proteinExistence type="predicted"/>
<keyword evidence="1" id="KW-0472">Membrane</keyword>
<evidence type="ECO:0000313" key="3">
    <source>
        <dbReference type="Proteomes" id="UP000799750"/>
    </source>
</evidence>
<gene>
    <name evidence="2" type="ORF">BU16DRAFT_144852</name>
</gene>
<evidence type="ECO:0000256" key="1">
    <source>
        <dbReference type="SAM" id="Phobius"/>
    </source>
</evidence>
<dbReference type="OrthoDB" id="10498491at2759"/>
<keyword evidence="1" id="KW-0812">Transmembrane</keyword>
<feature type="transmembrane region" description="Helical" evidence="1">
    <location>
        <begin position="12"/>
        <end position="35"/>
    </location>
</feature>
<keyword evidence="3" id="KW-1185">Reference proteome</keyword>
<dbReference type="EMBL" id="MU004196">
    <property type="protein sequence ID" value="KAF2491156.1"/>
    <property type="molecule type" value="Genomic_DNA"/>
</dbReference>
<sequence length="135" mass="14946">MLEHSRPHLHISAEAIIGVVFGILTLTATLASIQFKDSIVRLCCTPRRLRASNDVEANAGTTLAAWPTRSIPLPHSLELYTLPSIRLHWPSPYEISGAQIGEWDRVWRGGSVEEITQRIGPFSGVMRLLGVAHEQ</sequence>
<accession>A0A6A6QGL4</accession>